<protein>
    <recommendedName>
        <fullName evidence="6">Pyrroline-5-carboxylate reductase</fullName>
    </recommendedName>
</protein>
<feature type="domain" description="Pyrroline-5-carboxylate reductase catalytic N-terminal" evidence="2">
    <location>
        <begin position="7"/>
        <end position="118"/>
    </location>
</feature>
<evidence type="ECO:0000313" key="5">
    <source>
        <dbReference type="Proteomes" id="UP001408356"/>
    </source>
</evidence>
<dbReference type="PANTHER" id="PTHR11645:SF21">
    <property type="entry name" value="HYPOTHETICAL PYRROLINE-5-CARBOXYLATE REDUCTASE (EUROFUNG)"/>
    <property type="match status" value="1"/>
</dbReference>
<comment type="similarity">
    <text evidence="1">Belongs to the pyrroline-5-carboxylate reductase family.</text>
</comment>
<dbReference type="Pfam" id="PF14748">
    <property type="entry name" value="P5CR_dimer"/>
    <property type="match status" value="1"/>
</dbReference>
<dbReference type="Pfam" id="PF03807">
    <property type="entry name" value="F420_oxidored"/>
    <property type="match status" value="1"/>
</dbReference>
<name>A0ABR2USV1_9PEZI</name>
<dbReference type="SUPFAM" id="SSF51735">
    <property type="entry name" value="NAD(P)-binding Rossmann-fold domains"/>
    <property type="match status" value="1"/>
</dbReference>
<dbReference type="EMBL" id="JARVKF010000396">
    <property type="protein sequence ID" value="KAK9417728.1"/>
    <property type="molecule type" value="Genomic_DNA"/>
</dbReference>
<feature type="domain" description="Pyrroline-5-carboxylate reductase dimerisation" evidence="3">
    <location>
        <begin position="191"/>
        <end position="287"/>
    </location>
</feature>
<dbReference type="PIRSF" id="PIRSF000193">
    <property type="entry name" value="Pyrrol-5-carb_rd"/>
    <property type="match status" value="1"/>
</dbReference>
<proteinExistence type="inferred from homology"/>
<dbReference type="InterPro" id="IPR029036">
    <property type="entry name" value="P5CR_dimer"/>
</dbReference>
<keyword evidence="5" id="KW-1185">Reference proteome</keyword>
<evidence type="ECO:0000259" key="3">
    <source>
        <dbReference type="Pfam" id="PF14748"/>
    </source>
</evidence>
<evidence type="ECO:0000259" key="2">
    <source>
        <dbReference type="Pfam" id="PF03807"/>
    </source>
</evidence>
<dbReference type="HAMAP" id="MF_01925">
    <property type="entry name" value="P5C_reductase"/>
    <property type="match status" value="1"/>
</dbReference>
<organism evidence="4 5">
    <name type="scientific">Seiridium unicorne</name>
    <dbReference type="NCBI Taxonomy" id="138068"/>
    <lineage>
        <taxon>Eukaryota</taxon>
        <taxon>Fungi</taxon>
        <taxon>Dikarya</taxon>
        <taxon>Ascomycota</taxon>
        <taxon>Pezizomycotina</taxon>
        <taxon>Sordariomycetes</taxon>
        <taxon>Xylariomycetidae</taxon>
        <taxon>Amphisphaeriales</taxon>
        <taxon>Sporocadaceae</taxon>
        <taxon>Seiridium</taxon>
    </lineage>
</organism>
<dbReference type="InterPro" id="IPR036291">
    <property type="entry name" value="NAD(P)-bd_dom_sf"/>
</dbReference>
<dbReference type="InterPro" id="IPR000304">
    <property type="entry name" value="Pyrroline-COOH_reductase"/>
</dbReference>
<comment type="caution">
    <text evidence="4">The sequence shown here is derived from an EMBL/GenBank/DDBJ whole genome shotgun (WGS) entry which is preliminary data.</text>
</comment>
<evidence type="ECO:0000256" key="1">
    <source>
        <dbReference type="ARBA" id="ARBA00005525"/>
    </source>
</evidence>
<dbReference type="InterPro" id="IPR008927">
    <property type="entry name" value="6-PGluconate_DH-like_C_sf"/>
</dbReference>
<dbReference type="InterPro" id="IPR028939">
    <property type="entry name" value="P5C_Rdtase_cat_N"/>
</dbReference>
<evidence type="ECO:0000313" key="4">
    <source>
        <dbReference type="EMBL" id="KAK9417728.1"/>
    </source>
</evidence>
<evidence type="ECO:0008006" key="6">
    <source>
        <dbReference type="Google" id="ProtNLM"/>
    </source>
</evidence>
<dbReference type="PANTHER" id="PTHR11645">
    <property type="entry name" value="PYRROLINE-5-CARBOXYLATE REDUCTASE"/>
    <property type="match status" value="1"/>
</dbReference>
<sequence length="296" mass="32177">MKEQNLTVAFIGCGNIGSAILEGILDTLYNGTSSAQPPKWTPRFIACTNTKASADRLEQQMNRHRSHVEVLYASNVRAMSLADVIVLGIKPYFAKAVLQEAGVREAVAGKLIISLLAGGKLDELRSYIQKDSDASLSEEPWLVKTIPNVAVRYSESMTLMEEPNPPLPRQEEEFVFWFWNMVGSIKVLRSDLMNAGTMVTTSCLAALSVPLDGILDGAVHEGLRRHEATDLAVQSLKSLVAMLEQGTHPAVLRESISSPRGCTIVTLLSIEKAGTRGAFAQALIDGVQVLDKLDSK</sequence>
<reference evidence="4 5" key="1">
    <citation type="journal article" date="2024" name="J. Plant Pathol.">
        <title>Sequence and assembly of the genome of Seiridium unicorne, isolate CBS 538.82, causal agent of cypress canker disease.</title>
        <authorList>
            <person name="Scali E."/>
            <person name="Rocca G.D."/>
            <person name="Danti R."/>
            <person name="Garbelotto M."/>
            <person name="Barberini S."/>
            <person name="Baroncelli R."/>
            <person name="Emiliani G."/>
        </authorList>
    </citation>
    <scope>NUCLEOTIDE SEQUENCE [LARGE SCALE GENOMIC DNA]</scope>
    <source>
        <strain evidence="4 5">BM-138-508</strain>
    </source>
</reference>
<dbReference type="SUPFAM" id="SSF48179">
    <property type="entry name" value="6-phosphogluconate dehydrogenase C-terminal domain-like"/>
    <property type="match status" value="1"/>
</dbReference>
<dbReference type="Gene3D" id="3.40.50.720">
    <property type="entry name" value="NAD(P)-binding Rossmann-like Domain"/>
    <property type="match status" value="1"/>
</dbReference>
<gene>
    <name evidence="4" type="ORF">SUNI508_01485</name>
</gene>
<dbReference type="Gene3D" id="1.10.3730.10">
    <property type="entry name" value="ProC C-terminal domain-like"/>
    <property type="match status" value="1"/>
</dbReference>
<dbReference type="Proteomes" id="UP001408356">
    <property type="component" value="Unassembled WGS sequence"/>
</dbReference>
<accession>A0ABR2USV1</accession>